<reference evidence="10" key="1">
    <citation type="submission" date="2022-10" db="EMBL/GenBank/DDBJ databases">
        <title>Genome assembly of Pristionchus species.</title>
        <authorList>
            <person name="Yoshida K."/>
            <person name="Sommer R.J."/>
        </authorList>
    </citation>
    <scope>NUCLEOTIDE SEQUENCE [LARGE SCALE GENOMIC DNA]</scope>
    <source>
        <strain evidence="10">RS5460</strain>
    </source>
</reference>
<comment type="catalytic activity">
    <reaction evidence="7">
        <text>L-cysteinyl-[protein] + hexadecanoyl-CoA = S-hexadecanoyl-L-cysteinyl-[protein] + CoA</text>
        <dbReference type="Rhea" id="RHEA:36683"/>
        <dbReference type="Rhea" id="RHEA-COMP:10131"/>
        <dbReference type="Rhea" id="RHEA-COMP:11032"/>
        <dbReference type="ChEBI" id="CHEBI:29950"/>
        <dbReference type="ChEBI" id="CHEBI:57287"/>
        <dbReference type="ChEBI" id="CHEBI:57379"/>
        <dbReference type="ChEBI" id="CHEBI:74151"/>
        <dbReference type="EC" id="2.3.1.225"/>
    </reaction>
</comment>
<evidence type="ECO:0000313" key="10">
    <source>
        <dbReference type="Proteomes" id="UP001328107"/>
    </source>
</evidence>
<feature type="transmembrane region" description="Helical" evidence="7">
    <location>
        <begin position="209"/>
        <end position="229"/>
    </location>
</feature>
<keyword evidence="6 7" id="KW-0012">Acyltransferase</keyword>
<name>A0AAN5C6T0_9BILA</name>
<organism evidence="9 10">
    <name type="scientific">Pristionchus mayeri</name>
    <dbReference type="NCBI Taxonomy" id="1317129"/>
    <lineage>
        <taxon>Eukaryota</taxon>
        <taxon>Metazoa</taxon>
        <taxon>Ecdysozoa</taxon>
        <taxon>Nematoda</taxon>
        <taxon>Chromadorea</taxon>
        <taxon>Rhabditida</taxon>
        <taxon>Rhabditina</taxon>
        <taxon>Diplogasteromorpha</taxon>
        <taxon>Diplogasteroidea</taxon>
        <taxon>Neodiplogasteridae</taxon>
        <taxon>Pristionchus</taxon>
    </lineage>
</organism>
<dbReference type="EMBL" id="BTRK01000001">
    <property type="protein sequence ID" value="GMR30636.1"/>
    <property type="molecule type" value="Genomic_DNA"/>
</dbReference>
<evidence type="ECO:0000256" key="2">
    <source>
        <dbReference type="ARBA" id="ARBA00022679"/>
    </source>
</evidence>
<evidence type="ECO:0000256" key="4">
    <source>
        <dbReference type="ARBA" id="ARBA00022989"/>
    </source>
</evidence>
<dbReference type="PROSITE" id="PS50216">
    <property type="entry name" value="DHHC"/>
    <property type="match status" value="1"/>
</dbReference>
<keyword evidence="4 7" id="KW-1133">Transmembrane helix</keyword>
<feature type="transmembrane region" description="Helical" evidence="7">
    <location>
        <begin position="68"/>
        <end position="88"/>
    </location>
</feature>
<keyword evidence="2 7" id="KW-0808">Transferase</keyword>
<evidence type="ECO:0000313" key="9">
    <source>
        <dbReference type="EMBL" id="GMR30636.1"/>
    </source>
</evidence>
<comment type="similarity">
    <text evidence="7">Belongs to the DHHC palmitoyltransferase family.</text>
</comment>
<dbReference type="Pfam" id="PF01529">
    <property type="entry name" value="DHHC"/>
    <property type="match status" value="1"/>
</dbReference>
<proteinExistence type="inferred from homology"/>
<feature type="domain" description="Palmitoyltransferase DHHC" evidence="8">
    <location>
        <begin position="110"/>
        <end position="246"/>
    </location>
</feature>
<protein>
    <recommendedName>
        <fullName evidence="7">Palmitoyltransferase</fullName>
        <ecNumber evidence="7">2.3.1.225</ecNumber>
    </recommendedName>
</protein>
<evidence type="ECO:0000256" key="5">
    <source>
        <dbReference type="ARBA" id="ARBA00023136"/>
    </source>
</evidence>
<feature type="transmembrane region" description="Helical" evidence="7">
    <location>
        <begin position="186"/>
        <end position="204"/>
    </location>
</feature>
<feature type="transmembrane region" description="Helical" evidence="7">
    <location>
        <begin position="35"/>
        <end position="56"/>
    </location>
</feature>
<dbReference type="AlphaFoldDB" id="A0AAN5C6T0"/>
<evidence type="ECO:0000256" key="3">
    <source>
        <dbReference type="ARBA" id="ARBA00022692"/>
    </source>
</evidence>
<comment type="subcellular location">
    <subcellularLocation>
        <location evidence="1">Membrane</location>
        <topology evidence="1">Multi-pass membrane protein</topology>
    </subcellularLocation>
</comment>
<gene>
    <name evidence="9" type="ORF">PMAYCL1PPCAC_00831</name>
</gene>
<dbReference type="Proteomes" id="UP001328107">
    <property type="component" value="Unassembled WGS sequence"/>
</dbReference>
<evidence type="ECO:0000256" key="1">
    <source>
        <dbReference type="ARBA" id="ARBA00004141"/>
    </source>
</evidence>
<dbReference type="InterPro" id="IPR001594">
    <property type="entry name" value="Palmitoyltrfase_DHHC"/>
</dbReference>
<feature type="non-terminal residue" evidence="9">
    <location>
        <position position="1"/>
    </location>
</feature>
<comment type="caution">
    <text evidence="9">The sequence shown here is derived from an EMBL/GenBank/DDBJ whole genome shotgun (WGS) entry which is preliminary data.</text>
</comment>
<evidence type="ECO:0000256" key="7">
    <source>
        <dbReference type="RuleBase" id="RU079119"/>
    </source>
</evidence>
<dbReference type="InterPro" id="IPR039859">
    <property type="entry name" value="PFA4/ZDH16/20/ERF2-like"/>
</dbReference>
<evidence type="ECO:0000256" key="6">
    <source>
        <dbReference type="ARBA" id="ARBA00023315"/>
    </source>
</evidence>
<dbReference type="EC" id="2.3.1.225" evidence="7"/>
<sequence>QSMSRMLRDDDLLRDDSDDLLKRLYKLVPSQTQDMISMGIFVFLLPLGFLFEMFVVVGDFYTPWSSDWLLRVGILTGLYANCIINYVLMVRTGPNGRNTVLPNTVQAGFRFCHSCRAQSPPRAYHCPVCDSCAFRRDHHCSFGAVCVGHFNQRYFLAAVVSLWIITATVVVYNWPWLSSRMGNFSVVQWWQILVPHLALVLRLISFTQFFSVLVMSFSLVTFLFVTYLLTAQIFCLARGQTRVEYLLEVHAYQLGFFQNMKSALGPNWLLGMAIPFLPLRLPSAGLHFQTREMEKHVDAKSL</sequence>
<evidence type="ECO:0000259" key="8">
    <source>
        <dbReference type="Pfam" id="PF01529"/>
    </source>
</evidence>
<feature type="transmembrane region" description="Helical" evidence="7">
    <location>
        <begin position="154"/>
        <end position="174"/>
    </location>
</feature>
<dbReference type="PANTHER" id="PTHR12246">
    <property type="entry name" value="PALMITOYLTRANSFERASE ZDHHC16"/>
    <property type="match status" value="1"/>
</dbReference>
<keyword evidence="5 7" id="KW-0472">Membrane</keyword>
<accession>A0AAN5C6T0</accession>
<comment type="domain">
    <text evidence="7">The DHHC domain is required for palmitoyltransferase activity.</text>
</comment>
<dbReference type="GO" id="GO:0019706">
    <property type="term" value="F:protein-cysteine S-palmitoyltransferase activity"/>
    <property type="evidence" value="ECO:0007669"/>
    <property type="project" value="UniProtKB-EC"/>
</dbReference>
<dbReference type="GO" id="GO:0016020">
    <property type="term" value="C:membrane"/>
    <property type="evidence" value="ECO:0007669"/>
    <property type="project" value="UniProtKB-SubCell"/>
</dbReference>
<keyword evidence="3 7" id="KW-0812">Transmembrane</keyword>
<keyword evidence="10" id="KW-1185">Reference proteome</keyword>